<feature type="compositionally biased region" description="Basic and acidic residues" evidence="1">
    <location>
        <begin position="414"/>
        <end position="424"/>
    </location>
</feature>
<dbReference type="Pfam" id="PF02204">
    <property type="entry name" value="VPS9"/>
    <property type="match status" value="1"/>
</dbReference>
<dbReference type="EnsemblPlants" id="QL12p035360:mrna">
    <property type="protein sequence ID" value="QL12p035360:mrna"/>
    <property type="gene ID" value="QL12p035360"/>
</dbReference>
<feature type="region of interest" description="Disordered" evidence="1">
    <location>
        <begin position="501"/>
        <end position="608"/>
    </location>
</feature>
<dbReference type="GO" id="GO:0005085">
    <property type="term" value="F:guanyl-nucleotide exchange factor activity"/>
    <property type="evidence" value="ECO:0007669"/>
    <property type="project" value="InterPro"/>
</dbReference>
<feature type="domain" description="VPS9" evidence="2">
    <location>
        <begin position="155"/>
        <end position="347"/>
    </location>
</feature>
<accession>A0A7N2N5R6</accession>
<evidence type="ECO:0000313" key="4">
    <source>
        <dbReference type="Proteomes" id="UP000594261"/>
    </source>
</evidence>
<proteinExistence type="predicted"/>
<dbReference type="PROSITE" id="PS51205">
    <property type="entry name" value="VPS9"/>
    <property type="match status" value="1"/>
</dbReference>
<keyword evidence="4" id="KW-1185">Reference proteome</keyword>
<organism evidence="3 4">
    <name type="scientific">Quercus lobata</name>
    <name type="common">Valley oak</name>
    <dbReference type="NCBI Taxonomy" id="97700"/>
    <lineage>
        <taxon>Eukaryota</taxon>
        <taxon>Viridiplantae</taxon>
        <taxon>Streptophyta</taxon>
        <taxon>Embryophyta</taxon>
        <taxon>Tracheophyta</taxon>
        <taxon>Spermatophyta</taxon>
        <taxon>Magnoliopsida</taxon>
        <taxon>eudicotyledons</taxon>
        <taxon>Gunneridae</taxon>
        <taxon>Pentapetalae</taxon>
        <taxon>rosids</taxon>
        <taxon>fabids</taxon>
        <taxon>Fagales</taxon>
        <taxon>Fagaceae</taxon>
        <taxon>Quercus</taxon>
    </lineage>
</organism>
<dbReference type="Pfam" id="PF18151">
    <property type="entry name" value="DUF5601"/>
    <property type="match status" value="1"/>
</dbReference>
<dbReference type="InterPro" id="IPR037191">
    <property type="entry name" value="VPS9_dom_sf"/>
</dbReference>
<dbReference type="Gramene" id="QL12p035360:mrna">
    <property type="protein sequence ID" value="QL12p035360:mrna"/>
    <property type="gene ID" value="QL12p035360"/>
</dbReference>
<name>A0A7N2N5R6_QUELO</name>
<dbReference type="AlphaFoldDB" id="A0A7N2N5R6"/>
<dbReference type="Gene3D" id="1.20.1050.80">
    <property type="entry name" value="VPS9 domain"/>
    <property type="match status" value="1"/>
</dbReference>
<sequence>MENSDGFLGLHDFLDRMRQPSAADFVKSIKSFIVSFSNNAPDPERDGASVQEFFAKMEVAFRAHPLWAGCSEEELESAGESVYREGQYNGSNRTNEPSMSAMKVANKRTHHAPDQNTTSVQNSNEYNMQADGQGLEKYVMTKLFTRVFASHPDDVKLDHQLSEKMALIQQFIRPENLDIKRTFQNETSWLTRTWHWHMVVHRLRKHVGKALGLPWKSKGKGSKTTGQFVLKTAPVIWLQLAQKELQKINMYKAPRDKLVCILNCCKVIGNLLLHASISSEDVPGADEFLPVLIYVTIKANPPQLHSNLLYIQRYRSQSRLVAEAAYFFTNMLSAESFISNINAKALSMDETEFESNMETARALLSGISSDFDGQSDQSDYRFGGDISRAEPMEFKHQSLNVYKDKDSTIQSKSSESKSRSKEVPFAEDQLTKIPSLSDLENKGATMLLKEDMVRQVFRDYPYVFASVGDLTVNDVEDLLNNYKQLVFKYVSLAKGLGVTPLASSNSQSQKQQHPEATKEPEDTRAVKPNESPLASSNSESQKQQHPEETKELEDTRAEKPNESNKQARTDGDSDRVTLLEEENFESKLPQDEAPQDGVNDGTSQRSFS</sequence>
<reference evidence="3" key="2">
    <citation type="submission" date="2021-01" db="UniProtKB">
        <authorList>
            <consortium name="EnsemblPlants"/>
        </authorList>
    </citation>
    <scope>IDENTIFICATION</scope>
</reference>
<dbReference type="GO" id="GO:0031267">
    <property type="term" value="F:small GTPase binding"/>
    <property type="evidence" value="ECO:0007669"/>
    <property type="project" value="TreeGrafter"/>
</dbReference>
<reference evidence="3 4" key="1">
    <citation type="journal article" date="2016" name="G3 (Bethesda)">
        <title>First Draft Assembly and Annotation of the Genome of a California Endemic Oak Quercus lobata Nee (Fagaceae).</title>
        <authorList>
            <person name="Sork V.L."/>
            <person name="Fitz-Gibbon S.T."/>
            <person name="Puiu D."/>
            <person name="Crepeau M."/>
            <person name="Gugger P.F."/>
            <person name="Sherman R."/>
            <person name="Stevens K."/>
            <person name="Langley C.H."/>
            <person name="Pellegrini M."/>
            <person name="Salzberg S.L."/>
        </authorList>
    </citation>
    <scope>NUCLEOTIDE SEQUENCE [LARGE SCALE GENOMIC DNA]</scope>
    <source>
        <strain evidence="3 4">cv. SW786</strain>
    </source>
</reference>
<protein>
    <recommendedName>
        <fullName evidence="2">VPS9 domain-containing protein</fullName>
    </recommendedName>
</protein>
<feature type="compositionally biased region" description="Polar residues" evidence="1">
    <location>
        <begin position="501"/>
        <end position="511"/>
    </location>
</feature>
<dbReference type="InParanoid" id="A0A7N2N5R6"/>
<evidence type="ECO:0000259" key="2">
    <source>
        <dbReference type="PROSITE" id="PS51205"/>
    </source>
</evidence>
<dbReference type="Proteomes" id="UP000594261">
    <property type="component" value="Chromosome 12"/>
</dbReference>
<dbReference type="SUPFAM" id="SSF109993">
    <property type="entry name" value="VPS9 domain"/>
    <property type="match status" value="1"/>
</dbReference>
<evidence type="ECO:0000256" key="1">
    <source>
        <dbReference type="SAM" id="MobiDB-lite"/>
    </source>
</evidence>
<dbReference type="InterPro" id="IPR045046">
    <property type="entry name" value="Vps9-like"/>
</dbReference>
<dbReference type="PANTHER" id="PTHR23101:SF25">
    <property type="entry name" value="GTPASE-ACTIVATING PROTEIN AND VPS9 DOMAIN-CONTAINING PROTEIN 1"/>
    <property type="match status" value="1"/>
</dbReference>
<dbReference type="PANTHER" id="PTHR23101">
    <property type="entry name" value="RAB GDP/GTP EXCHANGE FACTOR"/>
    <property type="match status" value="1"/>
</dbReference>
<feature type="compositionally biased region" description="Polar residues" evidence="1">
    <location>
        <begin position="532"/>
        <end position="541"/>
    </location>
</feature>
<feature type="compositionally biased region" description="Basic and acidic residues" evidence="1">
    <location>
        <begin position="542"/>
        <end position="590"/>
    </location>
</feature>
<dbReference type="GO" id="GO:0030139">
    <property type="term" value="C:endocytic vesicle"/>
    <property type="evidence" value="ECO:0007669"/>
    <property type="project" value="TreeGrafter"/>
</dbReference>
<dbReference type="GO" id="GO:0005829">
    <property type="term" value="C:cytosol"/>
    <property type="evidence" value="ECO:0007669"/>
    <property type="project" value="TreeGrafter"/>
</dbReference>
<dbReference type="InterPro" id="IPR003123">
    <property type="entry name" value="VPS9"/>
</dbReference>
<dbReference type="InterPro" id="IPR041545">
    <property type="entry name" value="DUF5601"/>
</dbReference>
<feature type="region of interest" description="Disordered" evidence="1">
    <location>
        <begin position="405"/>
        <end position="426"/>
    </location>
</feature>
<dbReference type="OMA" id="FREYPYL"/>
<feature type="compositionally biased region" description="Basic and acidic residues" evidence="1">
    <location>
        <begin position="512"/>
        <end position="527"/>
    </location>
</feature>
<dbReference type="FunCoup" id="A0A7N2N5R6">
    <property type="interactions" value="1052"/>
</dbReference>
<evidence type="ECO:0000313" key="3">
    <source>
        <dbReference type="EnsemblPlants" id="QL12p035360:mrna"/>
    </source>
</evidence>
<dbReference type="Gene3D" id="1.10.246.120">
    <property type="match status" value="1"/>
</dbReference>
<dbReference type="EMBL" id="LRBV02000012">
    <property type="status" value="NOT_ANNOTATED_CDS"/>
    <property type="molecule type" value="Genomic_DNA"/>
</dbReference>
<dbReference type="GO" id="GO:0016192">
    <property type="term" value="P:vesicle-mediated transport"/>
    <property type="evidence" value="ECO:0007669"/>
    <property type="project" value="InterPro"/>
</dbReference>
<dbReference type="SMART" id="SM00167">
    <property type="entry name" value="VPS9"/>
    <property type="match status" value="1"/>
</dbReference>